<feature type="chain" id="PRO_5025427998" evidence="1">
    <location>
        <begin position="22"/>
        <end position="187"/>
    </location>
</feature>
<sequence>MYATQAPTGLRLLFLCGSLTGDVMKRSAISTWSEFHGARNRARPKVNHISCAPICQNGLQQTQSKLGHECATSLHYSSIIVSSPHRAAGWTHRHSLQVEVVGNAWLGTLRDWRWHEHMARSYIHTNDWIAMKVRYFRDVFDRQVVDVNARVRSELTTCGYGRIYPGMHCGKFAQRILLSYMEYSVPQ</sequence>
<evidence type="ECO:0000313" key="2">
    <source>
        <dbReference type="EMBL" id="KAF1914765.1"/>
    </source>
</evidence>
<gene>
    <name evidence="2" type="ORF">BDU57DRAFT_596657</name>
</gene>
<keyword evidence="3" id="KW-1185">Reference proteome</keyword>
<keyword evidence="1" id="KW-0732">Signal</keyword>
<dbReference type="Proteomes" id="UP000800096">
    <property type="component" value="Unassembled WGS sequence"/>
</dbReference>
<evidence type="ECO:0000256" key="1">
    <source>
        <dbReference type="SAM" id="SignalP"/>
    </source>
</evidence>
<organism evidence="2 3">
    <name type="scientific">Ampelomyces quisqualis</name>
    <name type="common">Powdery mildew agent</name>
    <dbReference type="NCBI Taxonomy" id="50730"/>
    <lineage>
        <taxon>Eukaryota</taxon>
        <taxon>Fungi</taxon>
        <taxon>Dikarya</taxon>
        <taxon>Ascomycota</taxon>
        <taxon>Pezizomycotina</taxon>
        <taxon>Dothideomycetes</taxon>
        <taxon>Pleosporomycetidae</taxon>
        <taxon>Pleosporales</taxon>
        <taxon>Pleosporineae</taxon>
        <taxon>Phaeosphaeriaceae</taxon>
        <taxon>Ampelomyces</taxon>
    </lineage>
</organism>
<dbReference type="EMBL" id="ML979137">
    <property type="protein sequence ID" value="KAF1914765.1"/>
    <property type="molecule type" value="Genomic_DNA"/>
</dbReference>
<accession>A0A6A5QGR4</accession>
<evidence type="ECO:0000313" key="3">
    <source>
        <dbReference type="Proteomes" id="UP000800096"/>
    </source>
</evidence>
<reference evidence="2" key="1">
    <citation type="journal article" date="2020" name="Stud. Mycol.">
        <title>101 Dothideomycetes genomes: a test case for predicting lifestyles and emergence of pathogens.</title>
        <authorList>
            <person name="Haridas S."/>
            <person name="Albert R."/>
            <person name="Binder M."/>
            <person name="Bloem J."/>
            <person name="Labutti K."/>
            <person name="Salamov A."/>
            <person name="Andreopoulos B."/>
            <person name="Baker S."/>
            <person name="Barry K."/>
            <person name="Bills G."/>
            <person name="Bluhm B."/>
            <person name="Cannon C."/>
            <person name="Castanera R."/>
            <person name="Culley D."/>
            <person name="Daum C."/>
            <person name="Ezra D."/>
            <person name="Gonzalez J."/>
            <person name="Henrissat B."/>
            <person name="Kuo A."/>
            <person name="Liang C."/>
            <person name="Lipzen A."/>
            <person name="Lutzoni F."/>
            <person name="Magnuson J."/>
            <person name="Mondo S."/>
            <person name="Nolan M."/>
            <person name="Ohm R."/>
            <person name="Pangilinan J."/>
            <person name="Park H.-J."/>
            <person name="Ramirez L."/>
            <person name="Alfaro M."/>
            <person name="Sun H."/>
            <person name="Tritt A."/>
            <person name="Yoshinaga Y."/>
            <person name="Zwiers L.-H."/>
            <person name="Turgeon B."/>
            <person name="Goodwin S."/>
            <person name="Spatafora J."/>
            <person name="Crous P."/>
            <person name="Grigoriev I."/>
        </authorList>
    </citation>
    <scope>NUCLEOTIDE SEQUENCE</scope>
    <source>
        <strain evidence="2">HMLAC05119</strain>
    </source>
</reference>
<proteinExistence type="predicted"/>
<name>A0A6A5QGR4_AMPQU</name>
<protein>
    <submittedName>
        <fullName evidence="2">Uncharacterized protein</fullName>
    </submittedName>
</protein>
<feature type="signal peptide" evidence="1">
    <location>
        <begin position="1"/>
        <end position="21"/>
    </location>
</feature>
<dbReference type="AlphaFoldDB" id="A0A6A5QGR4"/>